<comment type="caution">
    <text evidence="1">The sequence shown here is derived from an EMBL/GenBank/DDBJ whole genome shotgun (WGS) entry which is preliminary data.</text>
</comment>
<dbReference type="PANTHER" id="PTHR38448:SF2">
    <property type="entry name" value="REGULATORY PROTEIN YLBF"/>
    <property type="match status" value="1"/>
</dbReference>
<reference evidence="2" key="1">
    <citation type="journal article" date="2019" name="Int. J. Syst. Evol. Microbiol.">
        <title>The Global Catalogue of Microorganisms (GCM) 10K type strain sequencing project: providing services to taxonomists for standard genome sequencing and annotation.</title>
        <authorList>
            <consortium name="The Broad Institute Genomics Platform"/>
            <consortium name="The Broad Institute Genome Sequencing Center for Infectious Disease"/>
            <person name="Wu L."/>
            <person name="Ma J."/>
        </authorList>
    </citation>
    <scope>NUCLEOTIDE SEQUENCE [LARGE SCALE GENOMIC DNA]</scope>
    <source>
        <strain evidence="2">JCM 16981</strain>
    </source>
</reference>
<keyword evidence="2" id="KW-1185">Reference proteome</keyword>
<dbReference type="Gene3D" id="1.20.1500.10">
    <property type="entry name" value="YheA/YmcA-like"/>
    <property type="match status" value="1"/>
</dbReference>
<dbReference type="Pfam" id="PF06133">
    <property type="entry name" value="Com_YlbF"/>
    <property type="match status" value="1"/>
</dbReference>
<dbReference type="InterPro" id="IPR023378">
    <property type="entry name" value="YheA/YmcA-like_dom_sf"/>
</dbReference>
<protein>
    <submittedName>
        <fullName evidence="1">YlbF family regulator</fullName>
    </submittedName>
</protein>
<dbReference type="PANTHER" id="PTHR38448">
    <property type="entry name" value="REGULATORY PROTEIN YLBF-RELATED"/>
    <property type="match status" value="1"/>
</dbReference>
<proteinExistence type="predicted"/>
<accession>A0ABP7EEY2</accession>
<organism evidence="1 2">
    <name type="scientific">Salinicoccus jeotgali</name>
    <dbReference type="NCBI Taxonomy" id="381634"/>
    <lineage>
        <taxon>Bacteria</taxon>
        <taxon>Bacillati</taxon>
        <taxon>Bacillota</taxon>
        <taxon>Bacilli</taxon>
        <taxon>Bacillales</taxon>
        <taxon>Staphylococcaceae</taxon>
        <taxon>Salinicoccus</taxon>
    </lineage>
</organism>
<name>A0ABP7EEY2_9STAP</name>
<dbReference type="InterPro" id="IPR052767">
    <property type="entry name" value="Bact_com_dev_regulator"/>
</dbReference>
<sequence>MTTDIEMEVMDRIDHLNAMVRETDIYKYYCRYSRLLEEDTEVAGLISKFNRMKVDFEEVSRFGKYHPDFSAKRRELNNFKKTLDMHPVVMEYRRAEFQLQEMLDEVLFHISSSISDHVNVVSSNPFFSMSNESGCATGGSCGCQTAG</sequence>
<dbReference type="RefSeq" id="WP_344701206.1">
    <property type="nucleotide sequence ID" value="NZ_BAABCK010000013.1"/>
</dbReference>
<dbReference type="InterPro" id="IPR010368">
    <property type="entry name" value="Com_YlbF"/>
</dbReference>
<gene>
    <name evidence="1" type="ORF">GCM10022378_05610</name>
</gene>
<dbReference type="EMBL" id="BAABCK010000013">
    <property type="protein sequence ID" value="GAA3718234.1"/>
    <property type="molecule type" value="Genomic_DNA"/>
</dbReference>
<evidence type="ECO:0000313" key="1">
    <source>
        <dbReference type="EMBL" id="GAA3718234.1"/>
    </source>
</evidence>
<dbReference type="SUPFAM" id="SSF158622">
    <property type="entry name" value="YheA/YmcA-like"/>
    <property type="match status" value="1"/>
</dbReference>
<dbReference type="Proteomes" id="UP001500920">
    <property type="component" value="Unassembled WGS sequence"/>
</dbReference>
<evidence type="ECO:0000313" key="2">
    <source>
        <dbReference type="Proteomes" id="UP001500920"/>
    </source>
</evidence>